<evidence type="ECO:0000259" key="1">
    <source>
        <dbReference type="Pfam" id="PF02617"/>
    </source>
</evidence>
<gene>
    <name evidence="2" type="ordered locus">Plut_0018</name>
</gene>
<name>Q3B6X1_CHLL3</name>
<dbReference type="InterPro" id="IPR014719">
    <property type="entry name" value="Ribosomal_bL12_C/ClpS-like"/>
</dbReference>
<accession>Q3B6X1</accession>
<evidence type="ECO:0000313" key="2">
    <source>
        <dbReference type="EMBL" id="ABB22910.1"/>
    </source>
</evidence>
<dbReference type="STRING" id="319225.Plut_0018"/>
<keyword evidence="3" id="KW-1185">Reference proteome</keyword>
<dbReference type="SUPFAM" id="SSF54736">
    <property type="entry name" value="ClpS-like"/>
    <property type="match status" value="1"/>
</dbReference>
<dbReference type="KEGG" id="plt:Plut_0018"/>
<dbReference type="HOGENOM" id="CLU_134083_2_1_10"/>
<reference evidence="3" key="1">
    <citation type="submission" date="2005-08" db="EMBL/GenBank/DDBJ databases">
        <title>Complete sequence of Pelodictyon luteolum DSM 273.</title>
        <authorList>
            <consortium name="US DOE Joint Genome Institute"/>
            <person name="Copeland A."/>
            <person name="Lucas S."/>
            <person name="Lapidus A."/>
            <person name="Barry K."/>
            <person name="Detter J.C."/>
            <person name="Glavina T."/>
            <person name="Hammon N."/>
            <person name="Israni S."/>
            <person name="Pitluck S."/>
            <person name="Bryant D."/>
            <person name="Schmutz J."/>
            <person name="Larimer F."/>
            <person name="Land M."/>
            <person name="Kyrpides N."/>
            <person name="Ivanova N."/>
            <person name="Richardson P."/>
        </authorList>
    </citation>
    <scope>NUCLEOTIDE SEQUENCE [LARGE SCALE GENOMIC DNA]</scope>
    <source>
        <strain evidence="3">DSM 273 / BCRC 81028 / 2530</strain>
    </source>
</reference>
<sequence length="109" mass="12266">MKPLRISRDMYTCIDPGTKHETLESPATPGTDTGDAYRVVLFNDEEHSFDEVIFQIILAVRCSRQKAQQLTMEVHNSGRAIVFSGLIERCIRVSAVLEEIALKTEIQSV</sequence>
<dbReference type="RefSeq" id="WP_011356786.1">
    <property type="nucleotide sequence ID" value="NC_007512.1"/>
</dbReference>
<dbReference type="GO" id="GO:0030163">
    <property type="term" value="P:protein catabolic process"/>
    <property type="evidence" value="ECO:0007669"/>
    <property type="project" value="InterPro"/>
</dbReference>
<feature type="domain" description="Adaptor protein ClpS core" evidence="1">
    <location>
        <begin position="35"/>
        <end position="100"/>
    </location>
</feature>
<dbReference type="AlphaFoldDB" id="Q3B6X1"/>
<organism evidence="2 3">
    <name type="scientific">Chlorobium luteolum (strain DSM 273 / BCRC 81028 / 2530)</name>
    <name type="common">Pelodictyon luteolum</name>
    <dbReference type="NCBI Taxonomy" id="319225"/>
    <lineage>
        <taxon>Bacteria</taxon>
        <taxon>Pseudomonadati</taxon>
        <taxon>Chlorobiota</taxon>
        <taxon>Chlorobiia</taxon>
        <taxon>Chlorobiales</taxon>
        <taxon>Chlorobiaceae</taxon>
        <taxon>Chlorobium/Pelodictyon group</taxon>
        <taxon>Pelodictyon</taxon>
    </lineage>
</organism>
<dbReference type="EMBL" id="CP000096">
    <property type="protein sequence ID" value="ABB22910.1"/>
    <property type="molecule type" value="Genomic_DNA"/>
</dbReference>
<dbReference type="eggNOG" id="COG2127">
    <property type="taxonomic scope" value="Bacteria"/>
</dbReference>
<dbReference type="Proteomes" id="UP000002709">
    <property type="component" value="Chromosome"/>
</dbReference>
<dbReference type="Gene3D" id="3.30.1390.10">
    <property type="match status" value="1"/>
</dbReference>
<dbReference type="InterPro" id="IPR003769">
    <property type="entry name" value="ClpS_core"/>
</dbReference>
<evidence type="ECO:0000313" key="3">
    <source>
        <dbReference type="Proteomes" id="UP000002709"/>
    </source>
</evidence>
<proteinExistence type="predicted"/>
<dbReference type="Pfam" id="PF02617">
    <property type="entry name" value="ClpS"/>
    <property type="match status" value="1"/>
</dbReference>
<protein>
    <recommendedName>
        <fullName evidence="1">Adaptor protein ClpS core domain-containing protein</fullName>
    </recommendedName>
</protein>